<sequence>MADDPNRDILPVKEESCIETYRCFIDPRERRLVCKLDRCQLEDKYLRLLEEANKLKKLSNCQEDKIKRLATKLMRVASNSRACVSLDFNDKNKLTALEVENSKLKNKLSVLKNQLLSYTMSGVSPTRSRRPHTRPSSGLITCRSENSRIRAPSCHCIVETHQLRSDDIEAQNYLVKIEELETQKKEMSSHITQLEKELESYVVNNQKEKVVENIEYIKVWRQMKQLSDKLMTAQNTNESLNLQINDLKKILEETTKNNQEITVCLMAEKKRIAGIDGQIIKAKDSQLTLREKDEQIRDLMNEMKILQQHNNELIALSSKYGQVELENVELKKKFTQQFADQQNFKIAFNTEQANIVALQTANEQLLMKLQYLQKNMDTLMVQQLAIIQKDNKKHESSTKEKSSNDCAKVKNTQTEEAYFSPKIMTSTIQKCKKCFDTFDKVLQLEKGVNTIWQDCKFLNKCVQTDCVPGSTSVNTKEAGISIMTSSDEPSSAKEYNMTVRHQEVNQEKNPLSREKMLKLLDQAQISMPLKAEKIGQSDLEAMQDFSQRHRQVVNLEKLLFGDSNC</sequence>
<comment type="caution">
    <text evidence="2">The sequence shown here is derived from an EMBL/GenBank/DDBJ whole genome shotgun (WGS) entry which is preliminary data.</text>
</comment>
<protein>
    <submittedName>
        <fullName evidence="2">Protein fantom-like</fullName>
    </submittedName>
</protein>
<feature type="coiled-coil region" evidence="1">
    <location>
        <begin position="282"/>
        <end position="326"/>
    </location>
</feature>
<dbReference type="InterPro" id="IPR031139">
    <property type="entry name" value="RPGRIP1_fam"/>
</dbReference>
<dbReference type="EMBL" id="JAUDFV010000132">
    <property type="protein sequence ID" value="KAL2728989.1"/>
    <property type="molecule type" value="Genomic_DNA"/>
</dbReference>
<feature type="coiled-coil region" evidence="1">
    <location>
        <begin position="170"/>
        <end position="257"/>
    </location>
</feature>
<dbReference type="Proteomes" id="UP001607302">
    <property type="component" value="Unassembled WGS sequence"/>
</dbReference>
<evidence type="ECO:0000313" key="3">
    <source>
        <dbReference type="Proteomes" id="UP001607302"/>
    </source>
</evidence>
<dbReference type="PANTHER" id="PTHR14240">
    <property type="entry name" value="RETINITIS PIGMENTOSA GTPASE REGULATOR-INTERACTING PROTEIN"/>
    <property type="match status" value="1"/>
</dbReference>
<name>A0ABD2B8C2_VESSQ</name>
<evidence type="ECO:0000313" key="2">
    <source>
        <dbReference type="EMBL" id="KAL2728989.1"/>
    </source>
</evidence>
<dbReference type="AlphaFoldDB" id="A0ABD2B8C2"/>
<reference evidence="2 3" key="1">
    <citation type="journal article" date="2024" name="Ann. Entomol. Soc. Am.">
        <title>Genomic analyses of the southern and eastern yellowjacket wasps (Hymenoptera: Vespidae) reveal evolutionary signatures of social life.</title>
        <authorList>
            <person name="Catto M.A."/>
            <person name="Caine P.B."/>
            <person name="Orr S.E."/>
            <person name="Hunt B.G."/>
            <person name="Goodisman M.A.D."/>
        </authorList>
    </citation>
    <scope>NUCLEOTIDE SEQUENCE [LARGE SCALE GENOMIC DNA]</scope>
    <source>
        <strain evidence="2">233</strain>
        <tissue evidence="2">Head and thorax</tissue>
    </source>
</reference>
<accession>A0ABD2B8C2</accession>
<evidence type="ECO:0000256" key="1">
    <source>
        <dbReference type="SAM" id="Coils"/>
    </source>
</evidence>
<proteinExistence type="predicted"/>
<organism evidence="2 3">
    <name type="scientific">Vespula squamosa</name>
    <name type="common">Southern yellow jacket</name>
    <name type="synonym">Wasp</name>
    <dbReference type="NCBI Taxonomy" id="30214"/>
    <lineage>
        <taxon>Eukaryota</taxon>
        <taxon>Metazoa</taxon>
        <taxon>Ecdysozoa</taxon>
        <taxon>Arthropoda</taxon>
        <taxon>Hexapoda</taxon>
        <taxon>Insecta</taxon>
        <taxon>Pterygota</taxon>
        <taxon>Neoptera</taxon>
        <taxon>Endopterygota</taxon>
        <taxon>Hymenoptera</taxon>
        <taxon>Apocrita</taxon>
        <taxon>Aculeata</taxon>
        <taxon>Vespoidea</taxon>
        <taxon>Vespidae</taxon>
        <taxon>Vespinae</taxon>
        <taxon>Vespula</taxon>
    </lineage>
</organism>
<keyword evidence="3" id="KW-1185">Reference proteome</keyword>
<keyword evidence="1" id="KW-0175">Coiled coil</keyword>
<gene>
    <name evidence="2" type="ORF">V1478_006621</name>
</gene>